<reference evidence="2 3" key="1">
    <citation type="journal article" date="2017" name="Curr. Biol.">
        <title>Genome architecture and evolution of a unichromosomal asexual nematode.</title>
        <authorList>
            <person name="Fradin H."/>
            <person name="Zegar C."/>
            <person name="Gutwein M."/>
            <person name="Lucas J."/>
            <person name="Kovtun M."/>
            <person name="Corcoran D."/>
            <person name="Baugh L.R."/>
            <person name="Kiontke K."/>
            <person name="Gunsalus K."/>
            <person name="Fitch D.H."/>
            <person name="Piano F."/>
        </authorList>
    </citation>
    <scope>NUCLEOTIDE SEQUENCE [LARGE SCALE GENOMIC DNA]</scope>
    <source>
        <strain evidence="2">PF1309</strain>
    </source>
</reference>
<dbReference type="AlphaFoldDB" id="A0A2A2KAC7"/>
<dbReference type="Proteomes" id="UP000218231">
    <property type="component" value="Unassembled WGS sequence"/>
</dbReference>
<accession>A0A2A2KAC7</accession>
<gene>
    <name evidence="2" type="ORF">WR25_14671</name>
</gene>
<name>A0A2A2KAC7_9BILA</name>
<protein>
    <submittedName>
        <fullName evidence="2">Uncharacterized protein</fullName>
    </submittedName>
</protein>
<proteinExistence type="predicted"/>
<keyword evidence="3" id="KW-1185">Reference proteome</keyword>
<evidence type="ECO:0000313" key="3">
    <source>
        <dbReference type="Proteomes" id="UP000218231"/>
    </source>
</evidence>
<organism evidence="2 3">
    <name type="scientific">Diploscapter pachys</name>
    <dbReference type="NCBI Taxonomy" id="2018661"/>
    <lineage>
        <taxon>Eukaryota</taxon>
        <taxon>Metazoa</taxon>
        <taxon>Ecdysozoa</taxon>
        <taxon>Nematoda</taxon>
        <taxon>Chromadorea</taxon>
        <taxon>Rhabditida</taxon>
        <taxon>Rhabditina</taxon>
        <taxon>Rhabditomorpha</taxon>
        <taxon>Rhabditoidea</taxon>
        <taxon>Rhabditidae</taxon>
        <taxon>Diploscapter</taxon>
    </lineage>
</organism>
<feature type="coiled-coil region" evidence="1">
    <location>
        <begin position="112"/>
        <end position="244"/>
    </location>
</feature>
<evidence type="ECO:0000313" key="2">
    <source>
        <dbReference type="EMBL" id="PAV70881.1"/>
    </source>
</evidence>
<sequence>MVFWLFDTQVVHQYLAERAEKQREQAQLEAEARDRADARAIELEKTRMECRAQTELARMSIEQERLKANIQIELSQPRPNSFLFPSWGGASLGPGGRGELEENKNRHEKYLAEETTRRLKDIENQARDLNTMQVRLQAEANETDRVAREDDERLDQNKYEERMERVKAIEQEHDQMMQQKEKQLEQIRAEANMDKKKAEEDYEQEKEWQEQLVKVMKKEHNEQRERMEKEINDAIARRDEHGDKMIENLREQERKMIQIHVEQRNALDDLMKKNAEDYRRRMDELNGKLAAIEKNHREIMNEIWDERKAIEASKKQLDAVQRQFIEEQRKTISEIADGFSQHNTDRIFKQTMDQSQEHSDRIRRRISDILNAHTALKMIEDSGNTKKINKEMGGIEAILQGADAIYSSIFTAQAKLIPNMITNDLIEQMIEYQNSLKENFKNLPRLHWDALEDIKALVNMEATKPTVSISHQMQYATIKDAQNAAIAQSTQNHPIAPADPHNPAPVQEQITYSASSTNHEFY</sequence>
<dbReference type="STRING" id="2018661.A0A2A2KAC7"/>
<keyword evidence="1" id="KW-0175">Coiled coil</keyword>
<dbReference type="EMBL" id="LIAE01009175">
    <property type="protein sequence ID" value="PAV70881.1"/>
    <property type="molecule type" value="Genomic_DNA"/>
</dbReference>
<comment type="caution">
    <text evidence="2">The sequence shown here is derived from an EMBL/GenBank/DDBJ whole genome shotgun (WGS) entry which is preliminary data.</text>
</comment>
<feature type="coiled-coil region" evidence="1">
    <location>
        <begin position="275"/>
        <end position="330"/>
    </location>
</feature>
<evidence type="ECO:0000256" key="1">
    <source>
        <dbReference type="SAM" id="Coils"/>
    </source>
</evidence>